<organism evidence="8 9">
    <name type="scientific">Herbidospora galbida</name>
    <dbReference type="NCBI Taxonomy" id="2575442"/>
    <lineage>
        <taxon>Bacteria</taxon>
        <taxon>Bacillati</taxon>
        <taxon>Actinomycetota</taxon>
        <taxon>Actinomycetes</taxon>
        <taxon>Streptosporangiales</taxon>
        <taxon>Streptosporangiaceae</taxon>
        <taxon>Herbidospora</taxon>
    </lineage>
</organism>
<evidence type="ECO:0000313" key="8">
    <source>
        <dbReference type="EMBL" id="TKK88042.1"/>
    </source>
</evidence>
<dbReference type="Pfam" id="PF08532">
    <property type="entry name" value="Glyco_hydro_42M"/>
    <property type="match status" value="1"/>
</dbReference>
<dbReference type="SUPFAM" id="SSF51445">
    <property type="entry name" value="(Trans)glycosidases"/>
    <property type="match status" value="1"/>
</dbReference>
<evidence type="ECO:0000259" key="7">
    <source>
        <dbReference type="Pfam" id="PF08532"/>
    </source>
</evidence>
<gene>
    <name evidence="8" type="ORF">FDA94_15940</name>
</gene>
<evidence type="ECO:0000256" key="5">
    <source>
        <dbReference type="ARBA" id="ARBA00023295"/>
    </source>
</evidence>
<dbReference type="AlphaFoldDB" id="A0A4U3MHR2"/>
<sequence>MYFGGDYNPEQWPEDVWHDDVALMRRARVNLVTLGVFSWSSLQPAPGRWEFGWLDRVFDLLHDNGVQVDLATPTASPPPWFGRKYPDTLTVTADGTRLGHGSRDTYCVSAPAYRNASRELASALAERYGGHPALAMWHVHNEYGTWCHCDHVARAFRTWLRARHGDLATLNERWTTAFWSQGYSDWDEIQPPRATQWLPNPSHLLDFRRFLSDEMLAHFTEQRDLLRPTGKPITTNFAFGSWVPVDHWKWAREVDLVAVDDYPTGDLAEESAFTADLARSWAGGRPWILMEQAAAVEYTPRRTLPRPPGDLARTTLIHVERGSIGAMFFQWRASRGGAEQWYHGMVPHAGPDTRTFHEIVALGETLAALPPRPTPGPAAKVAIVWDDEAWWALQNRGLPSQDLDYLEAVKQPHRLLYRAGHHVAFVHPEHDFSPFDLVVVPSLLPVTDAALANLAAHRGTLLMGYFSAVTDEHLRVRLGGRLPAFGITIKEQRPLAAPLTLSDGTEASLWSEEIALDGAVAVVAYPDGTPAITRFGKAWYLSTRLADKAYECLLTCLLRPSYSSTGTHGER</sequence>
<keyword evidence="9" id="KW-1185">Reference proteome</keyword>
<dbReference type="SUPFAM" id="SSF52317">
    <property type="entry name" value="Class I glutamine amidotransferase-like"/>
    <property type="match status" value="1"/>
</dbReference>
<accession>A0A4U3MHR2</accession>
<dbReference type="CDD" id="cd03143">
    <property type="entry name" value="A4_beta-galactosidase_middle_domain"/>
    <property type="match status" value="1"/>
</dbReference>
<dbReference type="GO" id="GO:0005975">
    <property type="term" value="P:carbohydrate metabolic process"/>
    <property type="evidence" value="ECO:0007669"/>
    <property type="project" value="InterPro"/>
</dbReference>
<comment type="caution">
    <text evidence="8">The sequence shown here is derived from an EMBL/GenBank/DDBJ whole genome shotgun (WGS) entry which is preliminary data.</text>
</comment>
<name>A0A4U3MHR2_9ACTN</name>
<comment type="similarity">
    <text evidence="2">Belongs to the glycosyl hydrolase 42 family.</text>
</comment>
<keyword evidence="4" id="KW-0378">Hydrolase</keyword>
<dbReference type="PANTHER" id="PTHR36447">
    <property type="entry name" value="BETA-GALACTOSIDASE GANA"/>
    <property type="match status" value="1"/>
</dbReference>
<keyword evidence="5" id="KW-0326">Glycosidase</keyword>
<dbReference type="Proteomes" id="UP000308705">
    <property type="component" value="Unassembled WGS sequence"/>
</dbReference>
<reference evidence="8 9" key="1">
    <citation type="submission" date="2019-04" db="EMBL/GenBank/DDBJ databases">
        <title>Herbidospora sp. NEAU-GS14.nov., a novel actinomycete isolated from soil.</title>
        <authorList>
            <person name="Han L."/>
        </authorList>
    </citation>
    <scope>NUCLEOTIDE SEQUENCE [LARGE SCALE GENOMIC DNA]</scope>
    <source>
        <strain evidence="8 9">NEAU-GS14</strain>
    </source>
</reference>
<dbReference type="InterPro" id="IPR017853">
    <property type="entry name" value="GH"/>
</dbReference>
<proteinExistence type="inferred from homology"/>
<dbReference type="GO" id="GO:0009341">
    <property type="term" value="C:beta-galactosidase complex"/>
    <property type="evidence" value="ECO:0007669"/>
    <property type="project" value="InterPro"/>
</dbReference>
<dbReference type="Gene3D" id="3.40.50.880">
    <property type="match status" value="1"/>
</dbReference>
<dbReference type="InterPro" id="IPR003476">
    <property type="entry name" value="Glyco_hydro_42"/>
</dbReference>
<dbReference type="InterPro" id="IPR029062">
    <property type="entry name" value="Class_I_gatase-like"/>
</dbReference>
<evidence type="ECO:0000313" key="9">
    <source>
        <dbReference type="Proteomes" id="UP000308705"/>
    </source>
</evidence>
<dbReference type="GO" id="GO:0004565">
    <property type="term" value="F:beta-galactosidase activity"/>
    <property type="evidence" value="ECO:0007669"/>
    <property type="project" value="UniProtKB-EC"/>
</dbReference>
<dbReference type="EMBL" id="SZQA01000013">
    <property type="protein sequence ID" value="TKK88042.1"/>
    <property type="molecule type" value="Genomic_DNA"/>
</dbReference>
<evidence type="ECO:0000256" key="2">
    <source>
        <dbReference type="ARBA" id="ARBA00005940"/>
    </source>
</evidence>
<evidence type="ECO:0000256" key="3">
    <source>
        <dbReference type="ARBA" id="ARBA00012756"/>
    </source>
</evidence>
<dbReference type="OrthoDB" id="9800974at2"/>
<evidence type="ECO:0000256" key="4">
    <source>
        <dbReference type="ARBA" id="ARBA00022801"/>
    </source>
</evidence>
<evidence type="ECO:0000259" key="6">
    <source>
        <dbReference type="Pfam" id="PF02449"/>
    </source>
</evidence>
<feature type="domain" description="Beta-galactosidase trimerisation" evidence="7">
    <location>
        <begin position="379"/>
        <end position="559"/>
    </location>
</feature>
<dbReference type="InterPro" id="IPR013738">
    <property type="entry name" value="Beta_galactosidase_Trimer"/>
</dbReference>
<dbReference type="Gene3D" id="3.20.20.80">
    <property type="entry name" value="Glycosidases"/>
    <property type="match status" value="1"/>
</dbReference>
<evidence type="ECO:0000256" key="1">
    <source>
        <dbReference type="ARBA" id="ARBA00001412"/>
    </source>
</evidence>
<protein>
    <recommendedName>
        <fullName evidence="3">beta-galactosidase</fullName>
        <ecNumber evidence="3">3.2.1.23</ecNumber>
    </recommendedName>
</protein>
<feature type="domain" description="Glycoside hydrolase family 42 N-terminal" evidence="6">
    <location>
        <begin position="6"/>
        <end position="368"/>
    </location>
</feature>
<comment type="catalytic activity">
    <reaction evidence="1">
        <text>Hydrolysis of terminal non-reducing beta-D-galactose residues in beta-D-galactosides.</text>
        <dbReference type="EC" id="3.2.1.23"/>
    </reaction>
</comment>
<dbReference type="Pfam" id="PF02449">
    <property type="entry name" value="Glyco_hydro_42"/>
    <property type="match status" value="1"/>
</dbReference>
<dbReference type="InterPro" id="IPR013529">
    <property type="entry name" value="Glyco_hydro_42_N"/>
</dbReference>
<dbReference type="PANTHER" id="PTHR36447:SF1">
    <property type="entry name" value="BETA-GALACTOSIDASE GANA"/>
    <property type="match status" value="1"/>
</dbReference>
<dbReference type="EC" id="3.2.1.23" evidence="3"/>
<dbReference type="RefSeq" id="WP_137247838.1">
    <property type="nucleotide sequence ID" value="NZ_SZQA01000013.1"/>
</dbReference>